<dbReference type="RefSeq" id="WP_354195810.1">
    <property type="nucleotide sequence ID" value="NZ_JBEPLW010000003.1"/>
</dbReference>
<gene>
    <name evidence="2" type="ORF">ABID49_000925</name>
</gene>
<protein>
    <recommendedName>
        <fullName evidence="4">Lipoprotein</fullName>
    </recommendedName>
</protein>
<evidence type="ECO:0000256" key="1">
    <source>
        <dbReference type="SAM" id="MobiDB-lite"/>
    </source>
</evidence>
<dbReference type="Proteomes" id="UP001549099">
    <property type="component" value="Unassembled WGS sequence"/>
</dbReference>
<keyword evidence="3" id="KW-1185">Reference proteome</keyword>
<proteinExistence type="predicted"/>
<sequence>MKKQLMIMAATALLLGACGDKQENPEQAPVDPDNEQTGDAIGDQTDKGVVTGEEENKDDPAAESTDEDTIHEGEAENAEPAESTDAYEELAHVKDYFNPDDYEVRVASDNPGNRVLLFMDGEKPAYKTVYVKHQDLLKIISTDEGLLEQVNLKKETYSF</sequence>
<name>A0ABV2G9T8_9BACL</name>
<organism evidence="2 3">
    <name type="scientific">Bhargavaea ullalensis</name>
    <dbReference type="NCBI Taxonomy" id="1265685"/>
    <lineage>
        <taxon>Bacteria</taxon>
        <taxon>Bacillati</taxon>
        <taxon>Bacillota</taxon>
        <taxon>Bacilli</taxon>
        <taxon>Bacillales</taxon>
        <taxon>Caryophanaceae</taxon>
        <taxon>Bhargavaea</taxon>
    </lineage>
</organism>
<dbReference type="PROSITE" id="PS51257">
    <property type="entry name" value="PROKAR_LIPOPROTEIN"/>
    <property type="match status" value="1"/>
</dbReference>
<accession>A0ABV2G9T8</accession>
<evidence type="ECO:0000313" key="3">
    <source>
        <dbReference type="Proteomes" id="UP001549099"/>
    </source>
</evidence>
<comment type="caution">
    <text evidence="2">The sequence shown here is derived from an EMBL/GenBank/DDBJ whole genome shotgun (WGS) entry which is preliminary data.</text>
</comment>
<reference evidence="2 3" key="1">
    <citation type="submission" date="2024-06" db="EMBL/GenBank/DDBJ databases">
        <title>Genomic Encyclopedia of Type Strains, Phase IV (KMG-IV): sequencing the most valuable type-strain genomes for metagenomic binning, comparative biology and taxonomic classification.</title>
        <authorList>
            <person name="Goeker M."/>
        </authorList>
    </citation>
    <scope>NUCLEOTIDE SEQUENCE [LARGE SCALE GENOMIC DNA]</scope>
    <source>
        <strain evidence="2 3">DSM 26128</strain>
    </source>
</reference>
<dbReference type="EMBL" id="JBEPLW010000003">
    <property type="protein sequence ID" value="MET3575041.1"/>
    <property type="molecule type" value="Genomic_DNA"/>
</dbReference>
<evidence type="ECO:0000313" key="2">
    <source>
        <dbReference type="EMBL" id="MET3575041.1"/>
    </source>
</evidence>
<evidence type="ECO:0008006" key="4">
    <source>
        <dbReference type="Google" id="ProtNLM"/>
    </source>
</evidence>
<feature type="region of interest" description="Disordered" evidence="1">
    <location>
        <begin position="20"/>
        <end position="85"/>
    </location>
</feature>